<name>A0A545VDK5_9HYPO</name>
<sequence>MALPLDPSPPATIWRCHGSVLPSAHPVTGCKLQRTQEESSVSKDNAAMLCAPQSKVDSPVPFRVCRIPAPGKAPSHVMHQPRYIGIVRAVQVALGAEPRLGLVELWPGLDVPATYVADVLARDGVHGDACADKAWAVGETHIGKARLRDDCPDVAAMKMFEVGNYAHDVLLKV</sequence>
<dbReference type="Proteomes" id="UP000315783">
    <property type="component" value="Unassembled WGS sequence"/>
</dbReference>
<dbReference type="EMBL" id="SPUK01000002">
    <property type="protein sequence ID" value="TQV99800.1"/>
    <property type="molecule type" value="Genomic_DNA"/>
</dbReference>
<evidence type="ECO:0000313" key="2">
    <source>
        <dbReference type="Proteomes" id="UP000315783"/>
    </source>
</evidence>
<protein>
    <submittedName>
        <fullName evidence="1">Uncharacterized protein</fullName>
    </submittedName>
</protein>
<gene>
    <name evidence="1" type="ORF">IF1G_02015</name>
</gene>
<dbReference type="AlphaFoldDB" id="A0A545VDK5"/>
<keyword evidence="2" id="KW-1185">Reference proteome</keyword>
<accession>A0A545VDK5</accession>
<organism evidence="1 2">
    <name type="scientific">Cordyceps javanica</name>
    <dbReference type="NCBI Taxonomy" id="43265"/>
    <lineage>
        <taxon>Eukaryota</taxon>
        <taxon>Fungi</taxon>
        <taxon>Dikarya</taxon>
        <taxon>Ascomycota</taxon>
        <taxon>Pezizomycotina</taxon>
        <taxon>Sordariomycetes</taxon>
        <taxon>Hypocreomycetidae</taxon>
        <taxon>Hypocreales</taxon>
        <taxon>Cordycipitaceae</taxon>
        <taxon>Cordyceps</taxon>
    </lineage>
</organism>
<proteinExistence type="predicted"/>
<comment type="caution">
    <text evidence="1">The sequence shown here is derived from an EMBL/GenBank/DDBJ whole genome shotgun (WGS) entry which is preliminary data.</text>
</comment>
<reference evidence="1 2" key="1">
    <citation type="journal article" date="2019" name="Appl. Microbiol. Biotechnol.">
        <title>Genome sequence of Isaria javanica and comparative genome analysis insights into family S53 peptidase evolution in fungal entomopathogens.</title>
        <authorList>
            <person name="Lin R."/>
            <person name="Zhang X."/>
            <person name="Xin B."/>
            <person name="Zou M."/>
            <person name="Gao Y."/>
            <person name="Qin F."/>
            <person name="Hu Q."/>
            <person name="Xie B."/>
            <person name="Cheng X."/>
        </authorList>
    </citation>
    <scope>NUCLEOTIDE SEQUENCE [LARGE SCALE GENOMIC DNA]</scope>
    <source>
        <strain evidence="1 2">IJ1G</strain>
    </source>
</reference>
<evidence type="ECO:0000313" key="1">
    <source>
        <dbReference type="EMBL" id="TQV99800.1"/>
    </source>
</evidence>